<dbReference type="Gene3D" id="1.20.1250.20">
    <property type="entry name" value="MFS general substrate transporter like domains"/>
    <property type="match status" value="1"/>
</dbReference>
<feature type="transmembrane region" description="Helical" evidence="7">
    <location>
        <begin position="77"/>
        <end position="103"/>
    </location>
</feature>
<keyword evidence="2" id="KW-0813">Transport</keyword>
<evidence type="ECO:0000256" key="5">
    <source>
        <dbReference type="ARBA" id="ARBA00022989"/>
    </source>
</evidence>
<keyword evidence="5 7" id="KW-1133">Transmembrane helix</keyword>
<dbReference type="EMBL" id="WBOS01000013">
    <property type="protein sequence ID" value="KAB2330781.1"/>
    <property type="molecule type" value="Genomic_DNA"/>
</dbReference>
<keyword evidence="6 7" id="KW-0472">Membrane</keyword>
<dbReference type="CDD" id="cd17324">
    <property type="entry name" value="MFS_NepI_like"/>
    <property type="match status" value="1"/>
</dbReference>
<dbReference type="PROSITE" id="PS50850">
    <property type="entry name" value="MFS"/>
    <property type="match status" value="1"/>
</dbReference>
<sequence length="403" mass="42505">MSLDKKQSTFALLALAISAFAIGTTEFISVGLLPLIANDLQIPVTAAGLTVSLYALGVTFGAPILTSITSNMSRKSLLLWIMVTFIIGNSIAASATSIGVLLVARVISAFSHGVFMSIGSTIAADLVPENRRASAISMMFSGLTVATVTGVPLGTFIGQQFGWRMAFIIIIGVGVVALIANSMLIPAHLRKGTRTTIREQLQLVTNGRLLLLFTITAFGYGGTFVVFTYLSPILQEITGYKEGAIAIILLLYGIAIAIGNIAGGKLSNHNPIKALFYMLIAQAVILFILMLTAPFKIAGLITIFLMGILAFMNVPGLQVYVVMLAERFVPTGVDVASAINIAAFNAGIAIGSYLGGIITDSIGLIHTSWVGALMVLIAAILTGWSASLERKDQKGDKFKEVVS</sequence>
<dbReference type="OrthoDB" id="9788453at2"/>
<dbReference type="AlphaFoldDB" id="A0A6L3V2V0"/>
<evidence type="ECO:0000259" key="8">
    <source>
        <dbReference type="PROSITE" id="PS50850"/>
    </source>
</evidence>
<dbReference type="Proteomes" id="UP000481030">
    <property type="component" value="Unassembled WGS sequence"/>
</dbReference>
<evidence type="ECO:0000256" key="6">
    <source>
        <dbReference type="ARBA" id="ARBA00023136"/>
    </source>
</evidence>
<dbReference type="InterPro" id="IPR036259">
    <property type="entry name" value="MFS_trans_sf"/>
</dbReference>
<feature type="transmembrane region" description="Helical" evidence="7">
    <location>
        <begin position="243"/>
        <end position="262"/>
    </location>
</feature>
<dbReference type="GO" id="GO:0005886">
    <property type="term" value="C:plasma membrane"/>
    <property type="evidence" value="ECO:0007669"/>
    <property type="project" value="UniProtKB-SubCell"/>
</dbReference>
<feature type="transmembrane region" description="Helical" evidence="7">
    <location>
        <begin position="297"/>
        <end position="323"/>
    </location>
</feature>
<dbReference type="RefSeq" id="WP_151536458.1">
    <property type="nucleotide sequence ID" value="NZ_WBOS01000013.1"/>
</dbReference>
<comment type="caution">
    <text evidence="9">The sequence shown here is derived from an EMBL/GenBank/DDBJ whole genome shotgun (WGS) entry which is preliminary data.</text>
</comment>
<dbReference type="GO" id="GO:0022857">
    <property type="term" value="F:transmembrane transporter activity"/>
    <property type="evidence" value="ECO:0007669"/>
    <property type="project" value="InterPro"/>
</dbReference>
<evidence type="ECO:0000313" key="10">
    <source>
        <dbReference type="Proteomes" id="UP000481030"/>
    </source>
</evidence>
<keyword evidence="4 7" id="KW-0812">Transmembrane</keyword>
<feature type="transmembrane region" description="Helical" evidence="7">
    <location>
        <begin position="109"/>
        <end position="127"/>
    </location>
</feature>
<keyword evidence="3" id="KW-1003">Cell membrane</keyword>
<reference evidence="9 10" key="1">
    <citation type="journal article" date="2016" name="Antonie Van Leeuwenhoek">
        <title>Bacillus depressus sp. nov., isolated from soil of a sunflower field.</title>
        <authorList>
            <person name="Wei X."/>
            <person name="Xin D."/>
            <person name="Xin Y."/>
            <person name="Zhang H."/>
            <person name="Wang T."/>
            <person name="Zhang J."/>
        </authorList>
    </citation>
    <scope>NUCLEOTIDE SEQUENCE [LARGE SCALE GENOMIC DNA]</scope>
    <source>
        <strain evidence="9 10">BZ1</strain>
    </source>
</reference>
<accession>A0A6L3V2V0</accession>
<gene>
    <name evidence="9" type="ORF">F7731_19470</name>
</gene>
<feature type="transmembrane region" description="Helical" evidence="7">
    <location>
        <begin position="12"/>
        <end position="36"/>
    </location>
</feature>
<comment type="subcellular location">
    <subcellularLocation>
        <location evidence="1">Cell membrane</location>
        <topology evidence="1">Multi-pass membrane protein</topology>
    </subcellularLocation>
</comment>
<feature type="transmembrane region" description="Helical" evidence="7">
    <location>
        <begin position="274"/>
        <end position="291"/>
    </location>
</feature>
<dbReference type="SUPFAM" id="SSF103473">
    <property type="entry name" value="MFS general substrate transporter"/>
    <property type="match status" value="1"/>
</dbReference>
<feature type="transmembrane region" description="Helical" evidence="7">
    <location>
        <begin position="165"/>
        <end position="189"/>
    </location>
</feature>
<dbReference type="PANTHER" id="PTHR43124:SF8">
    <property type="entry name" value="INNER MEMBRANE TRANSPORT PROTEIN YDHP"/>
    <property type="match status" value="1"/>
</dbReference>
<name>A0A6L3V2V0_9BACI</name>
<dbReference type="InterPro" id="IPR020846">
    <property type="entry name" value="MFS_dom"/>
</dbReference>
<feature type="transmembrane region" description="Helical" evidence="7">
    <location>
        <begin position="139"/>
        <end position="159"/>
    </location>
</feature>
<evidence type="ECO:0000256" key="2">
    <source>
        <dbReference type="ARBA" id="ARBA00022448"/>
    </source>
</evidence>
<feature type="transmembrane region" description="Helical" evidence="7">
    <location>
        <begin position="335"/>
        <end position="358"/>
    </location>
</feature>
<evidence type="ECO:0000256" key="1">
    <source>
        <dbReference type="ARBA" id="ARBA00004651"/>
    </source>
</evidence>
<feature type="transmembrane region" description="Helical" evidence="7">
    <location>
        <begin position="209"/>
        <end position="231"/>
    </location>
</feature>
<dbReference type="InterPro" id="IPR011701">
    <property type="entry name" value="MFS"/>
</dbReference>
<protein>
    <submittedName>
        <fullName evidence="9">MFS transporter</fullName>
    </submittedName>
</protein>
<evidence type="ECO:0000256" key="3">
    <source>
        <dbReference type="ARBA" id="ARBA00022475"/>
    </source>
</evidence>
<feature type="transmembrane region" description="Helical" evidence="7">
    <location>
        <begin position="42"/>
        <end position="65"/>
    </location>
</feature>
<feature type="transmembrane region" description="Helical" evidence="7">
    <location>
        <begin position="364"/>
        <end position="384"/>
    </location>
</feature>
<dbReference type="Pfam" id="PF07690">
    <property type="entry name" value="MFS_1"/>
    <property type="match status" value="1"/>
</dbReference>
<evidence type="ECO:0000256" key="4">
    <source>
        <dbReference type="ARBA" id="ARBA00022692"/>
    </source>
</evidence>
<organism evidence="9 10">
    <name type="scientific">Cytobacillus depressus</name>
    <dbReference type="NCBI Taxonomy" id="1602942"/>
    <lineage>
        <taxon>Bacteria</taxon>
        <taxon>Bacillati</taxon>
        <taxon>Bacillota</taxon>
        <taxon>Bacilli</taxon>
        <taxon>Bacillales</taxon>
        <taxon>Bacillaceae</taxon>
        <taxon>Cytobacillus</taxon>
    </lineage>
</organism>
<dbReference type="PANTHER" id="PTHR43124">
    <property type="entry name" value="PURINE EFFLUX PUMP PBUE"/>
    <property type="match status" value="1"/>
</dbReference>
<keyword evidence="10" id="KW-1185">Reference proteome</keyword>
<evidence type="ECO:0000313" key="9">
    <source>
        <dbReference type="EMBL" id="KAB2330781.1"/>
    </source>
</evidence>
<feature type="domain" description="Major facilitator superfamily (MFS) profile" evidence="8">
    <location>
        <begin position="11"/>
        <end position="390"/>
    </location>
</feature>
<evidence type="ECO:0000256" key="7">
    <source>
        <dbReference type="SAM" id="Phobius"/>
    </source>
</evidence>
<proteinExistence type="predicted"/>
<dbReference type="InterPro" id="IPR050189">
    <property type="entry name" value="MFS_Efflux_Transporters"/>
</dbReference>